<comment type="caution">
    <text evidence="1">The sequence shown here is derived from an EMBL/GenBank/DDBJ whole genome shotgun (WGS) entry which is preliminary data.</text>
</comment>
<keyword evidence="2" id="KW-1185">Reference proteome</keyword>
<protein>
    <submittedName>
        <fullName evidence="1">Uncharacterized protein</fullName>
    </submittedName>
</protein>
<dbReference type="RefSeq" id="WP_191817249.1">
    <property type="nucleotide sequence ID" value="NZ_JACSQT010000020.1"/>
</dbReference>
<accession>A0ABR8QVQ1</accession>
<proteinExistence type="predicted"/>
<evidence type="ECO:0000313" key="1">
    <source>
        <dbReference type="EMBL" id="MBD7939594.1"/>
    </source>
</evidence>
<organism evidence="1 2">
    <name type="scientific">Cytobacillus stercorigallinarum</name>
    <dbReference type="NCBI Taxonomy" id="2762240"/>
    <lineage>
        <taxon>Bacteria</taxon>
        <taxon>Bacillati</taxon>
        <taxon>Bacillota</taxon>
        <taxon>Bacilli</taxon>
        <taxon>Bacillales</taxon>
        <taxon>Bacillaceae</taxon>
        <taxon>Cytobacillus</taxon>
    </lineage>
</organism>
<reference evidence="1 2" key="1">
    <citation type="submission" date="2020-08" db="EMBL/GenBank/DDBJ databases">
        <title>A Genomic Blueprint of the Chicken Gut Microbiome.</title>
        <authorList>
            <person name="Gilroy R."/>
            <person name="Ravi A."/>
            <person name="Getino M."/>
            <person name="Pursley I."/>
            <person name="Horton D.L."/>
            <person name="Alikhan N.-F."/>
            <person name="Baker D."/>
            <person name="Gharbi K."/>
            <person name="Hall N."/>
            <person name="Watson M."/>
            <person name="Adriaenssens E.M."/>
            <person name="Foster-Nyarko E."/>
            <person name="Jarju S."/>
            <person name="Secka A."/>
            <person name="Antonio M."/>
            <person name="Oren A."/>
            <person name="Chaudhuri R."/>
            <person name="La Ragione R.M."/>
            <person name="Hildebrand F."/>
            <person name="Pallen M.J."/>
        </authorList>
    </citation>
    <scope>NUCLEOTIDE SEQUENCE [LARGE SCALE GENOMIC DNA]</scope>
    <source>
        <strain evidence="1 2">Sa5YUA1</strain>
    </source>
</reference>
<gene>
    <name evidence="1" type="ORF">H9655_21360</name>
</gene>
<dbReference type="Proteomes" id="UP000657931">
    <property type="component" value="Unassembled WGS sequence"/>
</dbReference>
<dbReference type="EMBL" id="JACSQT010000020">
    <property type="protein sequence ID" value="MBD7939594.1"/>
    <property type="molecule type" value="Genomic_DNA"/>
</dbReference>
<evidence type="ECO:0000313" key="2">
    <source>
        <dbReference type="Proteomes" id="UP000657931"/>
    </source>
</evidence>
<name>A0ABR8QVQ1_9BACI</name>
<sequence length="59" mass="6951">MKRVKNKFEDESLIGLRGEMSQKHVGGCKFDWIEKEMSQKNSRVQKFDWIEGETSQKTS</sequence>